<dbReference type="HOGENOM" id="CLU_2541725_0_0_6"/>
<sequence length="83" mass="8447">MAVMAVLFTASIGMPGDGDHAMQATRLPMRITLIMATMAVVSSLATGSAALRLSRQPGAAIAALILLLLLLLLSGLSLLGLMA</sequence>
<evidence type="ECO:0000313" key="3">
    <source>
        <dbReference type="Proteomes" id="UP000007069"/>
    </source>
</evidence>
<feature type="transmembrane region" description="Helical" evidence="1">
    <location>
        <begin position="31"/>
        <end position="51"/>
    </location>
</feature>
<feature type="transmembrane region" description="Helical" evidence="1">
    <location>
        <begin position="58"/>
        <end position="82"/>
    </location>
</feature>
<keyword evidence="1" id="KW-0812">Transmembrane</keyword>
<evidence type="ECO:0000256" key="1">
    <source>
        <dbReference type="SAM" id="Phobius"/>
    </source>
</evidence>
<evidence type="ECO:0000313" key="2">
    <source>
        <dbReference type="EMBL" id="CAJ23428.1"/>
    </source>
</evidence>
<protein>
    <submittedName>
        <fullName evidence="2">Putative membrane protein</fullName>
    </submittedName>
</protein>
<dbReference type="Proteomes" id="UP000007069">
    <property type="component" value="Chromosome"/>
</dbReference>
<keyword evidence="1" id="KW-1133">Transmembrane helix</keyword>
<dbReference type="AlphaFoldDB" id="Q3BUT1"/>
<dbReference type="STRING" id="456327.BJD11_13790"/>
<dbReference type="KEGG" id="xcv:XCV1751"/>
<dbReference type="eggNOG" id="ENOG5031J1R">
    <property type="taxonomic scope" value="Bacteria"/>
</dbReference>
<reference evidence="2 3" key="1">
    <citation type="journal article" date="2005" name="J. Bacteriol.">
        <title>Insights into genome plasticity and pathogenicity of the plant pathogenic Bacterium Xanthomonas campestris pv. vesicatoria revealed by the complete genome sequence.</title>
        <authorList>
            <person name="Thieme F."/>
            <person name="Koebnik R."/>
            <person name="Bekel T."/>
            <person name="Berger C."/>
            <person name="Boch J."/>
            <person name="Buettner D."/>
            <person name="Caldana C."/>
            <person name="Gaigalat L."/>
            <person name="Goesmann A."/>
            <person name="Kay S."/>
            <person name="Kirchner O."/>
            <person name="Lanz C."/>
            <person name="Linke B."/>
            <person name="McHardy A.C."/>
            <person name="Meyer F."/>
            <person name="Mittenhuber G."/>
            <person name="Nies D.H."/>
            <person name="Niesbach-Kloesgen U."/>
            <person name="Patschkowski T."/>
            <person name="Rueckert C."/>
            <person name="Rupp O."/>
            <person name="Schneicker S."/>
            <person name="Schuster S.C."/>
            <person name="Vorhoelter F.J."/>
            <person name="Weber E."/>
            <person name="Puehler A."/>
            <person name="Bonas U."/>
            <person name="Bartels D."/>
            <person name="Kaiser O."/>
        </authorList>
    </citation>
    <scope>NUCLEOTIDE SEQUENCE [LARGE SCALE GENOMIC DNA]</scope>
    <source>
        <strain evidence="2 3">85-10</strain>
    </source>
</reference>
<organism evidence="3">
    <name type="scientific">Xanthomonas euvesicatoria pv. vesicatoria (strain 85-10)</name>
    <name type="common">Xanthomonas campestris pv. vesicatoria</name>
    <dbReference type="NCBI Taxonomy" id="316273"/>
    <lineage>
        <taxon>Bacteria</taxon>
        <taxon>Pseudomonadati</taxon>
        <taxon>Pseudomonadota</taxon>
        <taxon>Gammaproteobacteria</taxon>
        <taxon>Lysobacterales</taxon>
        <taxon>Lysobacteraceae</taxon>
        <taxon>Xanthomonas</taxon>
    </lineage>
</organism>
<name>Q3BUT1_XANE5</name>
<proteinExistence type="predicted"/>
<keyword evidence="1" id="KW-0472">Membrane</keyword>
<gene>
    <name evidence="2" type="ordered locus">XCV1751</name>
</gene>
<accession>Q3BUT1</accession>
<dbReference type="EMBL" id="AM039952">
    <property type="protein sequence ID" value="CAJ23428.1"/>
    <property type="molecule type" value="Genomic_DNA"/>
</dbReference>